<dbReference type="Gramene" id="OGLUM06G29650.1">
    <property type="protein sequence ID" value="OGLUM06G29650.1"/>
    <property type="gene ID" value="OGLUM06G29650"/>
</dbReference>
<accession>A0A0E0AER8</accession>
<name>A0A0E0AER8_9ORYZ</name>
<keyword evidence="3" id="KW-1185">Reference proteome</keyword>
<reference evidence="2" key="2">
    <citation type="submission" date="2018-05" db="EMBL/GenBank/DDBJ databases">
        <title>OgluRS3 (Oryza glumaepatula Reference Sequence Version 3).</title>
        <authorList>
            <person name="Zhang J."/>
            <person name="Kudrna D."/>
            <person name="Lee S."/>
            <person name="Talag J."/>
            <person name="Welchert J."/>
            <person name="Wing R.A."/>
        </authorList>
    </citation>
    <scope>NUCLEOTIDE SEQUENCE [LARGE SCALE GENOMIC DNA]</scope>
</reference>
<dbReference type="AlphaFoldDB" id="A0A0E0AER8"/>
<organism evidence="2">
    <name type="scientific">Oryza glumipatula</name>
    <dbReference type="NCBI Taxonomy" id="40148"/>
    <lineage>
        <taxon>Eukaryota</taxon>
        <taxon>Viridiplantae</taxon>
        <taxon>Streptophyta</taxon>
        <taxon>Embryophyta</taxon>
        <taxon>Tracheophyta</taxon>
        <taxon>Spermatophyta</taxon>
        <taxon>Magnoliopsida</taxon>
        <taxon>Liliopsida</taxon>
        <taxon>Poales</taxon>
        <taxon>Poaceae</taxon>
        <taxon>BOP clade</taxon>
        <taxon>Oryzoideae</taxon>
        <taxon>Oryzeae</taxon>
        <taxon>Oryzinae</taxon>
        <taxon>Oryza</taxon>
    </lineage>
</organism>
<evidence type="ECO:0000313" key="2">
    <source>
        <dbReference type="EnsemblPlants" id="OGLUM06G29650.1"/>
    </source>
</evidence>
<protein>
    <submittedName>
        <fullName evidence="2">Uncharacterized protein</fullName>
    </submittedName>
</protein>
<feature type="compositionally biased region" description="Basic residues" evidence="1">
    <location>
        <begin position="119"/>
        <end position="136"/>
    </location>
</feature>
<dbReference type="EnsemblPlants" id="OGLUM06G29650.1">
    <property type="protein sequence ID" value="OGLUM06G29650.1"/>
    <property type="gene ID" value="OGLUM06G29650"/>
</dbReference>
<evidence type="ECO:0000313" key="3">
    <source>
        <dbReference type="Proteomes" id="UP000026961"/>
    </source>
</evidence>
<reference evidence="2" key="1">
    <citation type="submission" date="2015-04" db="UniProtKB">
        <authorList>
            <consortium name="EnsemblPlants"/>
        </authorList>
    </citation>
    <scope>IDENTIFICATION</scope>
</reference>
<dbReference type="Proteomes" id="UP000026961">
    <property type="component" value="Chromosome 6"/>
</dbReference>
<feature type="region of interest" description="Disordered" evidence="1">
    <location>
        <begin position="36"/>
        <end position="58"/>
    </location>
</feature>
<proteinExistence type="predicted"/>
<evidence type="ECO:0000256" key="1">
    <source>
        <dbReference type="SAM" id="MobiDB-lite"/>
    </source>
</evidence>
<sequence length="144" mass="15727">MGEIGGGVGVGEADAGGGLHEQQGAELLEGAIAEGGATRASVEPEDEGLGGHVGGGLEEPVEEGAAVRLVHRHVPGELPEPKLRRLPRQTLHPVRLLPIEHLLVRLLMMMMMMMPRRRTPRPLHHHHHHHHAHHHQLLPPCHAY</sequence>
<feature type="region of interest" description="Disordered" evidence="1">
    <location>
        <begin position="119"/>
        <end position="144"/>
    </location>
</feature>
<dbReference type="HOGENOM" id="CLU_1799480_0_0_1"/>